<dbReference type="EMBL" id="FNRA01000010">
    <property type="protein sequence ID" value="SEB09818.1"/>
    <property type="molecule type" value="Genomic_DNA"/>
</dbReference>
<dbReference type="PANTHER" id="PTHR43179:SF12">
    <property type="entry name" value="GALACTOFURANOSYLTRANSFERASE GLFT2"/>
    <property type="match status" value="1"/>
</dbReference>
<dbReference type="Proteomes" id="UP000198850">
    <property type="component" value="Unassembled WGS sequence"/>
</dbReference>
<dbReference type="InterPro" id="IPR027791">
    <property type="entry name" value="Galactosyl_T_C"/>
</dbReference>
<dbReference type="Gene3D" id="3.90.550.10">
    <property type="entry name" value="Spore Coat Polysaccharide Biosynthesis Protein SpsA, Chain A"/>
    <property type="match status" value="1"/>
</dbReference>
<feature type="domain" description="Galactosyltransferase C-terminal" evidence="4">
    <location>
        <begin position="147"/>
        <end position="200"/>
    </location>
</feature>
<keyword evidence="3 5" id="KW-0808">Transferase</keyword>
<evidence type="ECO:0000313" key="6">
    <source>
        <dbReference type="Proteomes" id="UP000198850"/>
    </source>
</evidence>
<organism evidence="5 6">
    <name type="scientific">Pedobacter hartonius</name>
    <dbReference type="NCBI Taxonomy" id="425514"/>
    <lineage>
        <taxon>Bacteria</taxon>
        <taxon>Pseudomonadati</taxon>
        <taxon>Bacteroidota</taxon>
        <taxon>Sphingobacteriia</taxon>
        <taxon>Sphingobacteriales</taxon>
        <taxon>Sphingobacteriaceae</taxon>
        <taxon>Pedobacter</taxon>
    </lineage>
</organism>
<dbReference type="GO" id="GO:0016757">
    <property type="term" value="F:glycosyltransferase activity"/>
    <property type="evidence" value="ECO:0007669"/>
    <property type="project" value="UniProtKB-KW"/>
</dbReference>
<evidence type="ECO:0000256" key="3">
    <source>
        <dbReference type="ARBA" id="ARBA00022679"/>
    </source>
</evidence>
<evidence type="ECO:0000259" key="4">
    <source>
        <dbReference type="Pfam" id="PF02709"/>
    </source>
</evidence>
<dbReference type="Pfam" id="PF02709">
    <property type="entry name" value="Glyco_transf_7C"/>
    <property type="match status" value="1"/>
</dbReference>
<sequence>MSIKIAVLTLVKGRNEALLNLIKGLSANLFAEFELIIVHMNERTCLIPPCPFPVLSFGYHSTEQLPLAKARNFAVSKTNARHCIFLDVDCIPSASFMQSYAAAFNRGDKLWSGQVRYLNEKFSSETKAADFDACSLPDPIRGGLTNIPYELFWSLNFGCSRSVFETIGGFDENYMGYGAEDTDFSFTARTKEIELTTVDAIAYHQPHASYDPPLNHLEDIISNARVFYHKWGRWPMEGWLKKFAELGYISWSNNELVLLSYPAQSAIDLYLKSPS</sequence>
<dbReference type="SUPFAM" id="SSF53448">
    <property type="entry name" value="Nucleotide-diphospho-sugar transferases"/>
    <property type="match status" value="1"/>
</dbReference>
<dbReference type="OrthoDB" id="9801954at2"/>
<protein>
    <submittedName>
        <fullName evidence="5">Glycosyltransferase, GT2 family</fullName>
    </submittedName>
</protein>
<keyword evidence="2" id="KW-0328">Glycosyltransferase</keyword>
<reference evidence="5 6" key="1">
    <citation type="submission" date="2016-10" db="EMBL/GenBank/DDBJ databases">
        <authorList>
            <person name="de Groot N.N."/>
        </authorList>
    </citation>
    <scope>NUCLEOTIDE SEQUENCE [LARGE SCALE GENOMIC DNA]</scope>
    <source>
        <strain evidence="5 6">DSM 19033</strain>
    </source>
</reference>
<proteinExistence type="inferred from homology"/>
<dbReference type="AlphaFoldDB" id="A0A1H4GLS8"/>
<evidence type="ECO:0000313" key="5">
    <source>
        <dbReference type="EMBL" id="SEB09818.1"/>
    </source>
</evidence>
<name>A0A1H4GLS8_9SPHI</name>
<dbReference type="PANTHER" id="PTHR43179">
    <property type="entry name" value="RHAMNOSYLTRANSFERASE WBBL"/>
    <property type="match status" value="1"/>
</dbReference>
<comment type="similarity">
    <text evidence="1">Belongs to the glycosyltransferase 2 family.</text>
</comment>
<dbReference type="InterPro" id="IPR029044">
    <property type="entry name" value="Nucleotide-diphossugar_trans"/>
</dbReference>
<dbReference type="STRING" id="425514.SAMN05443550_110127"/>
<gene>
    <name evidence="5" type="ORF">SAMN05443550_110127</name>
</gene>
<evidence type="ECO:0000256" key="2">
    <source>
        <dbReference type="ARBA" id="ARBA00022676"/>
    </source>
</evidence>
<dbReference type="RefSeq" id="WP_090558813.1">
    <property type="nucleotide sequence ID" value="NZ_FNRA01000010.1"/>
</dbReference>
<accession>A0A1H4GLS8</accession>
<evidence type="ECO:0000256" key="1">
    <source>
        <dbReference type="ARBA" id="ARBA00006739"/>
    </source>
</evidence>
<keyword evidence="6" id="KW-1185">Reference proteome</keyword>